<dbReference type="EMBL" id="CDMZ01001084">
    <property type="protein sequence ID" value="CEM26979.1"/>
    <property type="molecule type" value="Genomic_DNA"/>
</dbReference>
<organism evidence="2">
    <name type="scientific">Chromera velia CCMP2878</name>
    <dbReference type="NCBI Taxonomy" id="1169474"/>
    <lineage>
        <taxon>Eukaryota</taxon>
        <taxon>Sar</taxon>
        <taxon>Alveolata</taxon>
        <taxon>Colpodellida</taxon>
        <taxon>Chromeraceae</taxon>
        <taxon>Chromera</taxon>
    </lineage>
</organism>
<accession>A0A0G4GCV6</accession>
<reference evidence="2" key="1">
    <citation type="submission" date="2014-11" db="EMBL/GenBank/DDBJ databases">
        <authorList>
            <person name="Otto D Thomas"/>
            <person name="Naeem Raeece"/>
        </authorList>
    </citation>
    <scope>NUCLEOTIDE SEQUENCE</scope>
</reference>
<sequence>MLRALQLACLCLAASHVQTYPHLESAAPQTPVQKQLIEEALEASRLLSDVAAPHVEELFSHPATQAFIVSMDPNLARESPANLIRRFWAEIDAAEIVHAFGDGSSPAANCGFDLTTEIGRELDYFPNQWELQALKKMPVDPVNNRFMEWSETNIFHFPPFKNTSQPGLRRSLDRPVYAAVNMYRASGGNPQCGPITAVFSRRYIGNQLLSAPLDTGFFNGECRNGEATGAIQNKTIAICSAWPKPWPIGVPPFMNHFVEPYLRFFNATQPRAGPDFYPHFNLARLLVRLLGSTYRPAPPPGPVVRGAPIGPPKGALGLNFLENTLGYFELNPAVRLRFADGIVLLIAMFELLWGSPAGRDLLAWCEERGWPLAWAHNPVPSYWRCGPAGEGPECSVPDDLAADGDAANVRLLDPRVLTSVPAGHNVTVPSAVSAAFVASWEGLDVSRAPSRSVVAAAWDELVASSWQAVGIEPVFAGACNGDCAGVLVGREERHCVCIPVENKGVDELWEEEFRNLSVVVM</sequence>
<name>A0A0G4GCV6_9ALVE</name>
<feature type="chain" id="PRO_5005190495" evidence="1">
    <location>
        <begin position="20"/>
        <end position="521"/>
    </location>
</feature>
<evidence type="ECO:0000256" key="1">
    <source>
        <dbReference type="SAM" id="SignalP"/>
    </source>
</evidence>
<dbReference type="AlphaFoldDB" id="A0A0G4GCV6"/>
<proteinExistence type="predicted"/>
<protein>
    <submittedName>
        <fullName evidence="2">Uncharacterized protein</fullName>
    </submittedName>
</protein>
<keyword evidence="1" id="KW-0732">Signal</keyword>
<feature type="signal peptide" evidence="1">
    <location>
        <begin position="1"/>
        <end position="19"/>
    </location>
</feature>
<dbReference type="VEuPathDB" id="CryptoDB:Cvel_21288"/>
<gene>
    <name evidence="2" type="ORF">Cvel_21288</name>
</gene>
<evidence type="ECO:0000313" key="2">
    <source>
        <dbReference type="EMBL" id="CEM26979.1"/>
    </source>
</evidence>